<reference evidence="2 3" key="1">
    <citation type="submission" date="2020-08" db="EMBL/GenBank/DDBJ databases">
        <authorList>
            <person name="Hejnol A."/>
        </authorList>
    </citation>
    <scope>NUCLEOTIDE SEQUENCE [LARGE SCALE GENOMIC DNA]</scope>
</reference>
<comment type="caution">
    <text evidence="2">The sequence shown here is derived from an EMBL/GenBank/DDBJ whole genome shotgun (WGS) entry which is preliminary data.</text>
</comment>
<gene>
    <name evidence="2" type="ORF">DGYR_LOCUS433</name>
</gene>
<keyword evidence="3" id="KW-1185">Reference proteome</keyword>
<dbReference type="EMBL" id="CAJFCJ010000001">
    <property type="protein sequence ID" value="CAD5111099.1"/>
    <property type="molecule type" value="Genomic_DNA"/>
</dbReference>
<feature type="compositionally biased region" description="Polar residues" evidence="1">
    <location>
        <begin position="144"/>
        <end position="157"/>
    </location>
</feature>
<sequence>MGNICGGSRKKVRFADSEDYDEAGDNITDHSVGVLRNGEKVIVLREPLHHSPTIISSSSVTENSSRESSASIFSLGSKIVSQAKRNGRIDNRPTRPEFLGGDNEEFLNKKSIHWFAKRLKKGRFDDESEVVETRHLSVPRIKMPSTNGISPFQSVSPRSKHHRTSPRIHSANSSSTSSLHSSSTRSLKTLTLAMAPALPGTAEDIEDRERKTTTTTKSVSKVRKPLELRTAEVKRQMYPGHHLYKQFSHGNFKTDSSFFEQTIPSVN</sequence>
<evidence type="ECO:0000313" key="2">
    <source>
        <dbReference type="EMBL" id="CAD5111099.1"/>
    </source>
</evidence>
<proteinExistence type="predicted"/>
<accession>A0A7I8V922</accession>
<feature type="region of interest" description="Disordered" evidence="1">
    <location>
        <begin position="198"/>
        <end position="221"/>
    </location>
</feature>
<feature type="region of interest" description="Disordered" evidence="1">
    <location>
        <begin position="141"/>
        <end position="185"/>
    </location>
</feature>
<evidence type="ECO:0000256" key="1">
    <source>
        <dbReference type="SAM" id="MobiDB-lite"/>
    </source>
</evidence>
<dbReference type="AlphaFoldDB" id="A0A7I8V922"/>
<organism evidence="2 3">
    <name type="scientific">Dimorphilus gyrociliatus</name>
    <dbReference type="NCBI Taxonomy" id="2664684"/>
    <lineage>
        <taxon>Eukaryota</taxon>
        <taxon>Metazoa</taxon>
        <taxon>Spiralia</taxon>
        <taxon>Lophotrochozoa</taxon>
        <taxon>Annelida</taxon>
        <taxon>Polychaeta</taxon>
        <taxon>Polychaeta incertae sedis</taxon>
        <taxon>Dinophilidae</taxon>
        <taxon>Dimorphilus</taxon>
    </lineage>
</organism>
<evidence type="ECO:0000313" key="3">
    <source>
        <dbReference type="Proteomes" id="UP000549394"/>
    </source>
</evidence>
<protein>
    <submittedName>
        <fullName evidence="2">Uncharacterized protein</fullName>
    </submittedName>
</protein>
<name>A0A7I8V922_9ANNE</name>
<feature type="compositionally biased region" description="Low complexity" evidence="1">
    <location>
        <begin position="173"/>
        <end position="185"/>
    </location>
</feature>
<dbReference type="Proteomes" id="UP000549394">
    <property type="component" value="Unassembled WGS sequence"/>
</dbReference>